<gene>
    <name evidence="1" type="ORF">J0695_27640</name>
</gene>
<dbReference type="EMBL" id="JAFLRJ010000297">
    <property type="protein sequence ID" value="MBO0515536.1"/>
    <property type="molecule type" value="Genomic_DNA"/>
</dbReference>
<dbReference type="RefSeq" id="WP_206966432.1">
    <property type="nucleotide sequence ID" value="NZ_BAAAJJ010000001.1"/>
</dbReference>
<evidence type="ECO:0000313" key="1">
    <source>
        <dbReference type="EMBL" id="MBO0515536.1"/>
    </source>
</evidence>
<dbReference type="AlphaFoldDB" id="A0A939JGU0"/>
<name>A0A939JGU0_9ACTN</name>
<accession>A0A939JGU0</accession>
<proteinExistence type="predicted"/>
<reference evidence="1" key="1">
    <citation type="submission" date="2021-03" db="EMBL/GenBank/DDBJ databases">
        <title>Streptomyces poriferae sp. nov., a novel marine sponge-derived Actinobacteria species with anti-MRSA activity.</title>
        <authorList>
            <person name="Sandoval-Powers M."/>
            <person name="Kralova S."/>
            <person name="Nguyen G.-S."/>
            <person name="Fawwal D."/>
            <person name="Degnes K."/>
            <person name="Klinkenberg G."/>
            <person name="Sletta H."/>
            <person name="Wentzel A."/>
            <person name="Liles M.R."/>
        </authorList>
    </citation>
    <scope>NUCLEOTIDE SEQUENCE</scope>
    <source>
        <strain evidence="1">DSM 41794</strain>
    </source>
</reference>
<organism evidence="1 2">
    <name type="scientific">Streptomyces beijiangensis</name>
    <dbReference type="NCBI Taxonomy" id="163361"/>
    <lineage>
        <taxon>Bacteria</taxon>
        <taxon>Bacillati</taxon>
        <taxon>Actinomycetota</taxon>
        <taxon>Actinomycetes</taxon>
        <taxon>Kitasatosporales</taxon>
        <taxon>Streptomycetaceae</taxon>
        <taxon>Streptomyces</taxon>
    </lineage>
</organism>
<keyword evidence="2" id="KW-1185">Reference proteome</keyword>
<comment type="caution">
    <text evidence="1">The sequence shown here is derived from an EMBL/GenBank/DDBJ whole genome shotgun (WGS) entry which is preliminary data.</text>
</comment>
<sequence>MTKPKRVVQMFEAEGEEIRDILLASGNSRDPGHAECTVQVDERRFDVHVDISKPFDLRKSVESKMRLYPAAKLVTLGSGVGYVAPDQAFMTFRCRPDTNNTPFLGDRKVNVWATTSIIKNGQVVSEPRDLSKDYAAFIAEMSRYVFKDAAKCKDSEPLASGLPTSR</sequence>
<protein>
    <submittedName>
        <fullName evidence="1">Uncharacterized protein</fullName>
    </submittedName>
</protein>
<dbReference type="Proteomes" id="UP000664167">
    <property type="component" value="Unassembled WGS sequence"/>
</dbReference>
<evidence type="ECO:0000313" key="2">
    <source>
        <dbReference type="Proteomes" id="UP000664167"/>
    </source>
</evidence>